<accession>A0A0A2V188</accession>
<dbReference type="EMBL" id="AVBG01000002">
    <property type="protein sequence ID" value="KGP92576.1"/>
    <property type="molecule type" value="Genomic_DNA"/>
</dbReference>
<feature type="region of interest" description="Disordered" evidence="1">
    <location>
        <begin position="1"/>
        <end position="66"/>
    </location>
</feature>
<dbReference type="RefSeq" id="WP_036780267.1">
    <property type="nucleotide sequence ID" value="NZ_AVBG01000002.1"/>
</dbReference>
<protein>
    <recommendedName>
        <fullName evidence="4">Gamma-type small acid-soluble spore protein</fullName>
    </recommendedName>
</protein>
<reference evidence="2 3" key="1">
    <citation type="submission" date="2013-08" db="EMBL/GenBank/DDBJ databases">
        <title>Genome of Pontibacillus chungwhensis.</title>
        <authorList>
            <person name="Wang Q."/>
            <person name="Wang G."/>
        </authorList>
    </citation>
    <scope>NUCLEOTIDE SEQUENCE [LARGE SCALE GENOMIC DNA]</scope>
    <source>
        <strain evidence="2 3">BH030062</strain>
    </source>
</reference>
<dbReference type="OrthoDB" id="2738625at2"/>
<feature type="compositionally biased region" description="Polar residues" evidence="1">
    <location>
        <begin position="7"/>
        <end position="23"/>
    </location>
</feature>
<proteinExistence type="predicted"/>
<dbReference type="eggNOG" id="ENOG5030CEK">
    <property type="taxonomic scope" value="Bacteria"/>
</dbReference>
<name>A0A0A2V188_9BACI</name>
<keyword evidence="3" id="KW-1185">Reference proteome</keyword>
<evidence type="ECO:0000313" key="3">
    <source>
        <dbReference type="Proteomes" id="UP000030153"/>
    </source>
</evidence>
<dbReference type="Proteomes" id="UP000030153">
    <property type="component" value="Unassembled WGS sequence"/>
</dbReference>
<comment type="caution">
    <text evidence="2">The sequence shown here is derived from an EMBL/GenBank/DDBJ whole genome shotgun (WGS) entry which is preliminary data.</text>
</comment>
<dbReference type="AlphaFoldDB" id="A0A0A2V188"/>
<evidence type="ECO:0008006" key="4">
    <source>
        <dbReference type="Google" id="ProtNLM"/>
    </source>
</evidence>
<evidence type="ECO:0000313" key="2">
    <source>
        <dbReference type="EMBL" id="KGP92576.1"/>
    </source>
</evidence>
<gene>
    <name evidence="2" type="ORF">N780_14420</name>
</gene>
<evidence type="ECO:0000256" key="1">
    <source>
        <dbReference type="SAM" id="MobiDB-lite"/>
    </source>
</evidence>
<feature type="compositionally biased region" description="Polar residues" evidence="1">
    <location>
        <begin position="33"/>
        <end position="50"/>
    </location>
</feature>
<organism evidence="2 3">
    <name type="scientific">Pontibacillus chungwhensis BH030062</name>
    <dbReference type="NCBI Taxonomy" id="1385513"/>
    <lineage>
        <taxon>Bacteria</taxon>
        <taxon>Bacillati</taxon>
        <taxon>Bacillota</taxon>
        <taxon>Bacilli</taxon>
        <taxon>Bacillales</taxon>
        <taxon>Bacillaceae</taxon>
        <taxon>Pontibacillus</taxon>
    </lineage>
</organism>
<sequence>MAKRRSQPTNVNDVKSKNANSGMSYKEVEEYLAQTTGGQNTKQYSNTNPATVRRKLESKNSESNPY</sequence>